<feature type="compositionally biased region" description="Low complexity" evidence="1">
    <location>
        <begin position="112"/>
        <end position="122"/>
    </location>
</feature>
<accession>A0A2T3AHQ6</accession>
<organism evidence="2 3">
    <name type="scientific">Coniella lustricola</name>
    <dbReference type="NCBI Taxonomy" id="2025994"/>
    <lineage>
        <taxon>Eukaryota</taxon>
        <taxon>Fungi</taxon>
        <taxon>Dikarya</taxon>
        <taxon>Ascomycota</taxon>
        <taxon>Pezizomycotina</taxon>
        <taxon>Sordariomycetes</taxon>
        <taxon>Sordariomycetidae</taxon>
        <taxon>Diaporthales</taxon>
        <taxon>Schizoparmaceae</taxon>
        <taxon>Coniella</taxon>
    </lineage>
</organism>
<dbReference type="EMBL" id="KZ678388">
    <property type="protein sequence ID" value="PSR97790.1"/>
    <property type="molecule type" value="Genomic_DNA"/>
</dbReference>
<evidence type="ECO:0000313" key="2">
    <source>
        <dbReference type="EMBL" id="PSR97790.1"/>
    </source>
</evidence>
<keyword evidence="3" id="KW-1185">Reference proteome</keyword>
<dbReference type="AlphaFoldDB" id="A0A2T3AHQ6"/>
<proteinExistence type="predicted"/>
<evidence type="ECO:0000313" key="3">
    <source>
        <dbReference type="Proteomes" id="UP000241462"/>
    </source>
</evidence>
<sequence>MSPSSLIFPIRCPSCDYSITTTRAEDHRQNDNNSRGSRDTSIALRATGDPRCFRAFMRIASPTALPIPRTTTTKSTSFIQTTKKTNWEQTEAWKRVYPPFSVSVRKPSPVCSSRRSGISNGSSEKDDTSSSDNQYCILMRHDSSDGEERCRWRRFLLDRNRALQQKNAFLDKIRGVNRTKPNSLTKEDAASRDNGRYVRQHRRQETDRQDVPGREQFIICDRCQKPPTTCPASTSYLYPLFRGTVRGYA</sequence>
<protein>
    <submittedName>
        <fullName evidence="2">Uncharacterized protein</fullName>
    </submittedName>
</protein>
<feature type="region of interest" description="Disordered" evidence="1">
    <location>
        <begin position="25"/>
        <end position="44"/>
    </location>
</feature>
<reference evidence="2 3" key="1">
    <citation type="journal article" date="2018" name="Mycol. Prog.">
        <title>Coniella lustricola, a new species from submerged detritus.</title>
        <authorList>
            <person name="Raudabaugh D.B."/>
            <person name="Iturriaga T."/>
            <person name="Carver A."/>
            <person name="Mondo S."/>
            <person name="Pangilinan J."/>
            <person name="Lipzen A."/>
            <person name="He G."/>
            <person name="Amirebrahimi M."/>
            <person name="Grigoriev I.V."/>
            <person name="Miller A.N."/>
        </authorList>
    </citation>
    <scope>NUCLEOTIDE SEQUENCE [LARGE SCALE GENOMIC DNA]</scope>
    <source>
        <strain evidence="2 3">B22-T-1</strain>
    </source>
</reference>
<name>A0A2T3AHQ6_9PEZI</name>
<feature type="region of interest" description="Disordered" evidence="1">
    <location>
        <begin position="105"/>
        <end position="131"/>
    </location>
</feature>
<gene>
    <name evidence="2" type="ORF">BD289DRAFT_479867</name>
</gene>
<dbReference type="Proteomes" id="UP000241462">
    <property type="component" value="Unassembled WGS sequence"/>
</dbReference>
<dbReference type="InParanoid" id="A0A2T3AHQ6"/>
<feature type="compositionally biased region" description="Basic and acidic residues" evidence="1">
    <location>
        <begin position="185"/>
        <end position="196"/>
    </location>
</feature>
<feature type="region of interest" description="Disordered" evidence="1">
    <location>
        <begin position="174"/>
        <end position="210"/>
    </location>
</feature>
<evidence type="ECO:0000256" key="1">
    <source>
        <dbReference type="SAM" id="MobiDB-lite"/>
    </source>
</evidence>